<reference evidence="3" key="1">
    <citation type="submission" date="2025-08" db="UniProtKB">
        <authorList>
            <consortium name="RefSeq"/>
        </authorList>
    </citation>
    <scope>IDENTIFICATION</scope>
    <source>
        <tissue evidence="3">Brain</tissue>
    </source>
</reference>
<accession>A0A8U0SE82</accession>
<keyword evidence="2" id="KW-1185">Reference proteome</keyword>
<dbReference type="Proteomes" id="UP000000715">
    <property type="component" value="Unplaced"/>
</dbReference>
<feature type="compositionally biased region" description="Basic and acidic residues" evidence="1">
    <location>
        <begin position="27"/>
        <end position="42"/>
    </location>
</feature>
<proteinExistence type="predicted"/>
<evidence type="ECO:0000313" key="3">
    <source>
        <dbReference type="RefSeq" id="XP_044941225.1"/>
    </source>
</evidence>
<feature type="compositionally biased region" description="Gly residues" evidence="1">
    <location>
        <begin position="76"/>
        <end position="88"/>
    </location>
</feature>
<dbReference type="RefSeq" id="XP_044941225.1">
    <property type="nucleotide sequence ID" value="XM_045085290.1"/>
</dbReference>
<feature type="compositionally biased region" description="Low complexity" evidence="1">
    <location>
        <begin position="89"/>
        <end position="101"/>
    </location>
</feature>
<dbReference type="AlphaFoldDB" id="A0A8U0SE82"/>
<gene>
    <name evidence="3" type="primary">LOC123393419</name>
</gene>
<name>A0A8U0SE82_MUSPF</name>
<evidence type="ECO:0000313" key="2">
    <source>
        <dbReference type="Proteomes" id="UP000000715"/>
    </source>
</evidence>
<protein>
    <submittedName>
        <fullName evidence="3">Basic salivary proline-rich protein 3-like</fullName>
    </submittedName>
</protein>
<dbReference type="GeneID" id="123393419"/>
<feature type="region of interest" description="Disordered" evidence="1">
    <location>
        <begin position="21"/>
        <end position="154"/>
    </location>
</feature>
<organism evidence="2 3">
    <name type="scientific">Mustela putorius furo</name>
    <name type="common">European domestic ferret</name>
    <name type="synonym">Mustela furo</name>
    <dbReference type="NCBI Taxonomy" id="9669"/>
    <lineage>
        <taxon>Eukaryota</taxon>
        <taxon>Metazoa</taxon>
        <taxon>Chordata</taxon>
        <taxon>Craniata</taxon>
        <taxon>Vertebrata</taxon>
        <taxon>Euteleostomi</taxon>
        <taxon>Mammalia</taxon>
        <taxon>Eutheria</taxon>
        <taxon>Laurasiatheria</taxon>
        <taxon>Carnivora</taxon>
        <taxon>Caniformia</taxon>
        <taxon>Musteloidea</taxon>
        <taxon>Mustelidae</taxon>
        <taxon>Mustelinae</taxon>
        <taxon>Mustela</taxon>
    </lineage>
</organism>
<evidence type="ECO:0000256" key="1">
    <source>
        <dbReference type="SAM" id="MobiDB-lite"/>
    </source>
</evidence>
<sequence length="154" mass="15768">MRGSPPPKCFCEHSLTLAQIFKGPRANPEHPRPTSTRADTRGRSACNSGGGGGRVAGKRPGKAPPRGTPRTHGRGGRVNGGPPGGGPERAGVPGSPSPAAADRPRHPRRRQDLAATPKPATPGHRLGGPGPQGCSPPPTPLPERGLGLGLGRWR</sequence>